<reference evidence="1 2" key="1">
    <citation type="journal article" date="2016" name="Proc. Natl. Acad. Sci. U.S.A.">
        <title>Comparative genomics of biotechnologically important yeasts.</title>
        <authorList>
            <person name="Riley R."/>
            <person name="Haridas S."/>
            <person name="Wolfe K.H."/>
            <person name="Lopes M.R."/>
            <person name="Hittinger C.T."/>
            <person name="Goeker M."/>
            <person name="Salamov A.A."/>
            <person name="Wisecaver J.H."/>
            <person name="Long T.M."/>
            <person name="Calvey C.H."/>
            <person name="Aerts A.L."/>
            <person name="Barry K.W."/>
            <person name="Choi C."/>
            <person name="Clum A."/>
            <person name="Coughlan A.Y."/>
            <person name="Deshpande S."/>
            <person name="Douglass A.P."/>
            <person name="Hanson S.J."/>
            <person name="Klenk H.-P."/>
            <person name="LaButti K.M."/>
            <person name="Lapidus A."/>
            <person name="Lindquist E.A."/>
            <person name="Lipzen A.M."/>
            <person name="Meier-Kolthoff J.P."/>
            <person name="Ohm R.A."/>
            <person name="Otillar R.P."/>
            <person name="Pangilinan J.L."/>
            <person name="Peng Y."/>
            <person name="Rokas A."/>
            <person name="Rosa C.A."/>
            <person name="Scheuner C."/>
            <person name="Sibirny A.A."/>
            <person name="Slot J.C."/>
            <person name="Stielow J.B."/>
            <person name="Sun H."/>
            <person name="Kurtzman C.P."/>
            <person name="Blackwell M."/>
            <person name="Grigoriev I.V."/>
            <person name="Jeffries T.W."/>
        </authorList>
    </citation>
    <scope>NUCLEOTIDE SEQUENCE [LARGE SCALE GENOMIC DNA]</scope>
    <source>
        <strain evidence="2">ATCC 58044 / CBS 1984 / NCYC 433 / NRRL Y-366-8</strain>
    </source>
</reference>
<dbReference type="RefSeq" id="XP_019036654.1">
    <property type="nucleotide sequence ID" value="XM_019186533.1"/>
</dbReference>
<dbReference type="GeneID" id="30203779"/>
<name>A0A1E3NXZ7_WICAA</name>
<sequence>MNHVQRKINFDRLFGVDVIMIPDPWPIHDSDIQQFNCINLCAKIVNEVAGKLQEELSVTQEREGEVEETYMKGYIQVAKELLTKNEVEHLVDVLMKAMTINSSDHIDTSLITFSPKTDSIMRRDDFEIMKTKMIVVKKPALKF</sequence>
<accession>A0A1E3NXZ7</accession>
<dbReference type="EMBL" id="KV454213">
    <property type="protein sequence ID" value="ODQ57447.1"/>
    <property type="molecule type" value="Genomic_DNA"/>
</dbReference>
<organism evidence="1 2">
    <name type="scientific">Wickerhamomyces anomalus (strain ATCC 58044 / CBS 1984 / NCYC 433 / NRRL Y-366-8)</name>
    <name type="common">Yeast</name>
    <name type="synonym">Hansenula anomala</name>
    <dbReference type="NCBI Taxonomy" id="683960"/>
    <lineage>
        <taxon>Eukaryota</taxon>
        <taxon>Fungi</taxon>
        <taxon>Dikarya</taxon>
        <taxon>Ascomycota</taxon>
        <taxon>Saccharomycotina</taxon>
        <taxon>Saccharomycetes</taxon>
        <taxon>Phaffomycetales</taxon>
        <taxon>Wickerhamomycetaceae</taxon>
        <taxon>Wickerhamomyces</taxon>
    </lineage>
</organism>
<evidence type="ECO:0000313" key="2">
    <source>
        <dbReference type="Proteomes" id="UP000094112"/>
    </source>
</evidence>
<protein>
    <submittedName>
        <fullName evidence="1">Uncharacterized protein</fullName>
    </submittedName>
</protein>
<dbReference type="Proteomes" id="UP000094112">
    <property type="component" value="Unassembled WGS sequence"/>
</dbReference>
<gene>
    <name evidence="1" type="ORF">WICANDRAFT_96755</name>
</gene>
<dbReference type="AlphaFoldDB" id="A0A1E3NXZ7"/>
<evidence type="ECO:0000313" key="1">
    <source>
        <dbReference type="EMBL" id="ODQ57447.1"/>
    </source>
</evidence>
<keyword evidence="2" id="KW-1185">Reference proteome</keyword>
<proteinExistence type="predicted"/>